<reference evidence="7" key="1">
    <citation type="journal article" date="2018" name="Genome Biol.">
        <title>SKESA: strategic k-mer extension for scrupulous assemblies.</title>
        <authorList>
            <person name="Souvorov A."/>
            <person name="Agarwala R."/>
            <person name="Lipman D.J."/>
        </authorList>
    </citation>
    <scope>NUCLEOTIDE SEQUENCE</scope>
    <source>
        <strain evidence="7">AUSMDU00005748</strain>
        <strain evidence="6">R404</strain>
    </source>
</reference>
<feature type="signal peptide" evidence="5">
    <location>
        <begin position="1"/>
        <end position="23"/>
    </location>
</feature>
<reference evidence="7" key="2">
    <citation type="submission" date="2019-09" db="EMBL/GenBank/DDBJ databases">
        <authorList>
            <consortium name="NCBI Pathogen Detection Project"/>
        </authorList>
    </citation>
    <scope>NUCLEOTIDE SEQUENCE</scope>
    <source>
        <strain evidence="7">AUSMDU00005748</strain>
        <strain evidence="6">R404</strain>
    </source>
</reference>
<sequence length="183" mass="18483">MNIKRVILSAAISSALMSGSVMAAETGTVSFSGLITGATCDVNIGGAGANAAVVLPTVSANTLDGATKTNGKTRFSLELSGCTGALTQAKAFFEGGNTVNNATGRLINTETSGAENVSLQLRDGQNNSVINVGDAAQFDSAAIGYVDISSGTASLPYYVEYYAEGAVVAGTVASQVTYSLIYK</sequence>
<evidence type="ECO:0000256" key="2">
    <source>
        <dbReference type="ARBA" id="ARBA00006671"/>
    </source>
</evidence>
<dbReference type="SUPFAM" id="SSF49401">
    <property type="entry name" value="Bacterial adhesins"/>
    <property type="match status" value="1"/>
</dbReference>
<dbReference type="EMBL" id="DACSEO010000080">
    <property type="protein sequence ID" value="HAT1683977.1"/>
    <property type="molecule type" value="Genomic_DNA"/>
</dbReference>
<feature type="chain" id="PRO_5044705908" evidence="5">
    <location>
        <begin position="24"/>
        <end position="183"/>
    </location>
</feature>
<dbReference type="GO" id="GO:0043709">
    <property type="term" value="P:cell adhesion involved in single-species biofilm formation"/>
    <property type="evidence" value="ECO:0007669"/>
    <property type="project" value="TreeGrafter"/>
</dbReference>
<evidence type="ECO:0000256" key="5">
    <source>
        <dbReference type="SAM" id="SignalP"/>
    </source>
</evidence>
<dbReference type="Gene3D" id="2.60.40.1090">
    <property type="entry name" value="Fimbrial-type adhesion domain"/>
    <property type="match status" value="1"/>
</dbReference>
<reference evidence="8 9" key="3">
    <citation type="submission" date="2021-03" db="EMBL/GenBank/DDBJ databases">
        <authorList>
            <person name="Stanton E."/>
        </authorList>
    </citation>
    <scope>NUCLEOTIDE SEQUENCE [LARGE SCALE GENOMIC DNA]</scope>
    <source>
        <strain evidence="8 9">2020EL-00037</strain>
    </source>
</reference>
<evidence type="ECO:0000313" key="7">
    <source>
        <dbReference type="EMBL" id="HAU4358673.1"/>
    </source>
</evidence>
<evidence type="ECO:0000313" key="8">
    <source>
        <dbReference type="EMBL" id="MBQ0602640.1"/>
    </source>
</evidence>
<dbReference type="EMBL" id="DACXIC010000028">
    <property type="protein sequence ID" value="HAU4358673.1"/>
    <property type="molecule type" value="Genomic_DNA"/>
</dbReference>
<dbReference type="PANTHER" id="PTHR33420:SF3">
    <property type="entry name" value="FIMBRIAL SUBUNIT ELFA"/>
    <property type="match status" value="1"/>
</dbReference>
<protein>
    <submittedName>
        <fullName evidence="7">Type 1 fimbrial protein</fullName>
    </submittedName>
</protein>
<comment type="subcellular location">
    <subcellularLocation>
        <location evidence="1">Fimbrium</location>
    </subcellularLocation>
</comment>
<keyword evidence="9" id="KW-1185">Reference proteome</keyword>
<dbReference type="InterPro" id="IPR050263">
    <property type="entry name" value="Bact_Fimbrial_Adh_Pro"/>
</dbReference>
<accession>A0AAD3UMC1</accession>
<evidence type="ECO:0000256" key="4">
    <source>
        <dbReference type="ARBA" id="ARBA00023263"/>
    </source>
</evidence>
<evidence type="ECO:0000313" key="9">
    <source>
        <dbReference type="Proteomes" id="UP000673434"/>
    </source>
</evidence>
<name>A0AAD3UMC1_KLEOX</name>
<proteinExistence type="inferred from homology"/>
<organism evidence="7 10">
    <name type="scientific">Klebsiella oxytoca</name>
    <dbReference type="NCBI Taxonomy" id="571"/>
    <lineage>
        <taxon>Bacteria</taxon>
        <taxon>Pseudomonadati</taxon>
        <taxon>Pseudomonadota</taxon>
        <taxon>Gammaproteobacteria</taxon>
        <taxon>Enterobacterales</taxon>
        <taxon>Enterobacteriaceae</taxon>
        <taxon>Klebsiella/Raoultella group</taxon>
        <taxon>Klebsiella</taxon>
    </lineage>
</organism>
<dbReference type="PANTHER" id="PTHR33420">
    <property type="entry name" value="FIMBRIAL SUBUNIT ELFA-RELATED"/>
    <property type="match status" value="1"/>
</dbReference>
<comment type="similarity">
    <text evidence="2">Belongs to the fimbrial protein family.</text>
</comment>
<evidence type="ECO:0000256" key="3">
    <source>
        <dbReference type="ARBA" id="ARBA00022729"/>
    </source>
</evidence>
<dbReference type="GO" id="GO:0009289">
    <property type="term" value="C:pilus"/>
    <property type="evidence" value="ECO:0007669"/>
    <property type="project" value="UniProtKB-SubCell"/>
</dbReference>
<dbReference type="Proteomes" id="UP000868497">
    <property type="component" value="Unassembled WGS sequence"/>
</dbReference>
<dbReference type="RefSeq" id="WP_004102280.1">
    <property type="nucleotide sequence ID" value="NZ_ABFNOZ020000090.1"/>
</dbReference>
<evidence type="ECO:0000256" key="1">
    <source>
        <dbReference type="ARBA" id="ARBA00004561"/>
    </source>
</evidence>
<keyword evidence="3 5" id="KW-0732">Signal</keyword>
<dbReference type="EMBL" id="JAGKON010000026">
    <property type="protein sequence ID" value="MBQ0602640.1"/>
    <property type="molecule type" value="Genomic_DNA"/>
</dbReference>
<dbReference type="InterPro" id="IPR008966">
    <property type="entry name" value="Adhesion_dom_sf"/>
</dbReference>
<dbReference type="AlphaFoldDB" id="A0AAD3UMC1"/>
<dbReference type="Proteomes" id="UP000856143">
    <property type="component" value="Unassembled WGS sequence"/>
</dbReference>
<dbReference type="InterPro" id="IPR039458">
    <property type="entry name" value="FimA-like"/>
</dbReference>
<gene>
    <name evidence="7" type="ORF">F6W21_20325</name>
    <name evidence="6" type="ORF">I8Y21_004741</name>
    <name evidence="8" type="ORF">J7S78_22780</name>
</gene>
<comment type="caution">
    <text evidence="7">The sequence shown here is derived from an EMBL/GenBank/DDBJ whole genome shotgun (WGS) entry which is preliminary data.</text>
</comment>
<evidence type="ECO:0000313" key="6">
    <source>
        <dbReference type="EMBL" id="HAT1683977.1"/>
    </source>
</evidence>
<keyword evidence="4" id="KW-0281">Fimbrium</keyword>
<dbReference type="Pfam" id="PF16970">
    <property type="entry name" value="FimA"/>
    <property type="match status" value="1"/>
</dbReference>
<dbReference type="InterPro" id="IPR036937">
    <property type="entry name" value="Adhesion_dom_fimbrial_sf"/>
</dbReference>
<dbReference type="Proteomes" id="UP000673434">
    <property type="component" value="Unassembled WGS sequence"/>
</dbReference>
<evidence type="ECO:0000313" key="10">
    <source>
        <dbReference type="Proteomes" id="UP000868497"/>
    </source>
</evidence>
<dbReference type="GeneID" id="93284828"/>